<dbReference type="PANTHER" id="PTHR47273:SF4">
    <property type="entry name" value="EXPRESSED PROTEIN"/>
    <property type="match status" value="1"/>
</dbReference>
<reference evidence="2 3" key="1">
    <citation type="journal article" date="2021" name="Nat. Plants">
        <title>The Taxus genome provides insights into paclitaxel biosynthesis.</title>
        <authorList>
            <person name="Xiong X."/>
            <person name="Gou J."/>
            <person name="Liao Q."/>
            <person name="Li Y."/>
            <person name="Zhou Q."/>
            <person name="Bi G."/>
            <person name="Li C."/>
            <person name="Du R."/>
            <person name="Wang X."/>
            <person name="Sun T."/>
            <person name="Guo L."/>
            <person name="Liang H."/>
            <person name="Lu P."/>
            <person name="Wu Y."/>
            <person name="Zhang Z."/>
            <person name="Ro D.K."/>
            <person name="Shang Y."/>
            <person name="Huang S."/>
            <person name="Yan J."/>
        </authorList>
    </citation>
    <scope>NUCLEOTIDE SEQUENCE [LARGE SCALE GENOMIC DNA]</scope>
    <source>
        <strain evidence="2">Ta-2019</strain>
    </source>
</reference>
<protein>
    <submittedName>
        <fullName evidence="2">Uncharacterized protein</fullName>
    </submittedName>
</protein>
<dbReference type="EMBL" id="JAHRHJ020000005">
    <property type="protein sequence ID" value="KAH9316310.1"/>
    <property type="molecule type" value="Genomic_DNA"/>
</dbReference>
<feature type="compositionally biased region" description="Pro residues" evidence="1">
    <location>
        <begin position="231"/>
        <end position="243"/>
    </location>
</feature>
<keyword evidence="3" id="KW-1185">Reference proteome</keyword>
<evidence type="ECO:0000313" key="2">
    <source>
        <dbReference type="EMBL" id="KAH9316310.1"/>
    </source>
</evidence>
<dbReference type="Pfam" id="PF01190">
    <property type="entry name" value="Pollen_Ole_e_1"/>
    <property type="match status" value="1"/>
</dbReference>
<dbReference type="AlphaFoldDB" id="A0AA38LC82"/>
<name>A0AA38LC82_TAXCH</name>
<comment type="caution">
    <text evidence="2">The sequence shown here is derived from an EMBL/GenBank/DDBJ whole genome shotgun (WGS) entry which is preliminary data.</text>
</comment>
<dbReference type="Proteomes" id="UP000824469">
    <property type="component" value="Unassembled WGS sequence"/>
</dbReference>
<sequence>MPTVVGEGGTSFSTSSNITTAYLLYSTQTLLLLFKDSRGSTLSTTIPIITNMASKIANVAAPMLLFLFALSVGATSTNSYQQDIVVRGTVFCDTNPFSDSTYFLPGALVSVECSINSNRKWKSSHGIVSIQGETDENGEFRVELPVIHNINPTRSCSVRLLSSPHESCDTPSIPASSQLALSSSYSNEDIQTYVCTPLSYRSSTKQQQQTIISSFPRHRALEDSTSKATSSPPPLPTIPQLPKFSLPPLPSIPPLPKLSFPPLPTIPSLNIPNTVAPPLPTLSVPPLPSIPSLPKLSVPPLPSVPTLPKFSVPPLSNAPTLPSLSIPPLPNAPTLPNLSIPPLPNAPPLPNLSVPPFKTPTLPPLNFPNTPPLPKLSFPPLSSFMFPPIPFFTPPPPSTKNQSP</sequence>
<accession>A0AA38LC82</accession>
<dbReference type="PANTHER" id="PTHR47273">
    <property type="entry name" value="EXPRESSED PROTEIN"/>
    <property type="match status" value="1"/>
</dbReference>
<evidence type="ECO:0000256" key="1">
    <source>
        <dbReference type="SAM" id="MobiDB-lite"/>
    </source>
</evidence>
<evidence type="ECO:0000313" key="3">
    <source>
        <dbReference type="Proteomes" id="UP000824469"/>
    </source>
</evidence>
<organism evidence="2 3">
    <name type="scientific">Taxus chinensis</name>
    <name type="common">Chinese yew</name>
    <name type="synonym">Taxus wallichiana var. chinensis</name>
    <dbReference type="NCBI Taxonomy" id="29808"/>
    <lineage>
        <taxon>Eukaryota</taxon>
        <taxon>Viridiplantae</taxon>
        <taxon>Streptophyta</taxon>
        <taxon>Embryophyta</taxon>
        <taxon>Tracheophyta</taxon>
        <taxon>Spermatophyta</taxon>
        <taxon>Pinopsida</taxon>
        <taxon>Pinidae</taxon>
        <taxon>Conifers II</taxon>
        <taxon>Cupressales</taxon>
        <taxon>Taxaceae</taxon>
        <taxon>Taxus</taxon>
    </lineage>
</organism>
<gene>
    <name evidence="2" type="ORF">KI387_024937</name>
</gene>
<proteinExistence type="predicted"/>
<dbReference type="OMA" id="CAANHEK"/>
<feature type="region of interest" description="Disordered" evidence="1">
    <location>
        <begin position="219"/>
        <end position="243"/>
    </location>
</feature>